<protein>
    <submittedName>
        <fullName evidence="2">Uncharacterized protein</fullName>
    </submittedName>
</protein>
<keyword evidence="1" id="KW-0472">Membrane</keyword>
<sequence length="47" mass="5682">WLCESFHSTRIRPWAVFYLIPVGVALHITIRQIKIVLYEELLDKEKR</sequence>
<evidence type="ECO:0000313" key="3">
    <source>
        <dbReference type="Proteomes" id="UP001185028"/>
    </source>
</evidence>
<name>A0ABU1J8K6_9BACL</name>
<dbReference type="Proteomes" id="UP001185028">
    <property type="component" value="Unassembled WGS sequence"/>
</dbReference>
<dbReference type="EMBL" id="JAVDQH010000044">
    <property type="protein sequence ID" value="MDR6246803.1"/>
    <property type="molecule type" value="Genomic_DNA"/>
</dbReference>
<proteinExistence type="predicted"/>
<gene>
    <name evidence="2" type="ORF">JOC58_004763</name>
</gene>
<feature type="non-terminal residue" evidence="2">
    <location>
        <position position="1"/>
    </location>
</feature>
<evidence type="ECO:0000256" key="1">
    <source>
        <dbReference type="SAM" id="Phobius"/>
    </source>
</evidence>
<feature type="transmembrane region" description="Helical" evidence="1">
    <location>
        <begin position="15"/>
        <end position="37"/>
    </location>
</feature>
<reference evidence="2 3" key="1">
    <citation type="submission" date="2023-07" db="EMBL/GenBank/DDBJ databases">
        <title>Genomic Encyclopedia of Type Strains, Phase IV (KMG-IV): sequencing the most valuable type-strain genomes for metagenomic binning, comparative biology and taxonomic classification.</title>
        <authorList>
            <person name="Goeker M."/>
        </authorList>
    </citation>
    <scope>NUCLEOTIDE SEQUENCE [LARGE SCALE GENOMIC DNA]</scope>
    <source>
        <strain evidence="2 3">DSM 22170</strain>
    </source>
</reference>
<keyword evidence="1" id="KW-1133">Transmembrane helix</keyword>
<keyword evidence="1" id="KW-0812">Transmembrane</keyword>
<accession>A0ABU1J8K6</accession>
<evidence type="ECO:0000313" key="2">
    <source>
        <dbReference type="EMBL" id="MDR6246803.1"/>
    </source>
</evidence>
<organism evidence="2 3">
    <name type="scientific">Paenibacillus hunanensis</name>
    <dbReference type="NCBI Taxonomy" id="539262"/>
    <lineage>
        <taxon>Bacteria</taxon>
        <taxon>Bacillati</taxon>
        <taxon>Bacillota</taxon>
        <taxon>Bacilli</taxon>
        <taxon>Bacillales</taxon>
        <taxon>Paenibacillaceae</taxon>
        <taxon>Paenibacillus</taxon>
    </lineage>
</organism>
<comment type="caution">
    <text evidence="2">The sequence shown here is derived from an EMBL/GenBank/DDBJ whole genome shotgun (WGS) entry which is preliminary data.</text>
</comment>
<keyword evidence="3" id="KW-1185">Reference proteome</keyword>